<dbReference type="InterPro" id="IPR032675">
    <property type="entry name" value="LRR_dom_sf"/>
</dbReference>
<reference evidence="7 8" key="1">
    <citation type="submission" date="2023-12" db="EMBL/GenBank/DDBJ databases">
        <title>A high-quality genome assembly for Dillenia turbinata (Dilleniales).</title>
        <authorList>
            <person name="Chanderbali A."/>
        </authorList>
    </citation>
    <scope>NUCLEOTIDE SEQUENCE [LARGE SCALE GENOMIC DNA]</scope>
    <source>
        <strain evidence="7">LSX21</strain>
        <tissue evidence="7">Leaf</tissue>
    </source>
</reference>
<keyword evidence="2" id="KW-0433">Leucine-rich repeat</keyword>
<evidence type="ECO:0000259" key="6">
    <source>
        <dbReference type="Pfam" id="PF23598"/>
    </source>
</evidence>
<dbReference type="Pfam" id="PF23598">
    <property type="entry name" value="LRR_14"/>
    <property type="match status" value="1"/>
</dbReference>
<dbReference type="InterPro" id="IPR053213">
    <property type="entry name" value="RLP29"/>
</dbReference>
<evidence type="ECO:0000256" key="4">
    <source>
        <dbReference type="ARBA" id="ARBA00022737"/>
    </source>
</evidence>
<dbReference type="InterPro" id="IPR055414">
    <property type="entry name" value="LRR_R13L4/SHOC2-like"/>
</dbReference>
<dbReference type="Gene3D" id="3.80.10.10">
    <property type="entry name" value="Ribonuclease Inhibitor"/>
    <property type="match status" value="2"/>
</dbReference>
<dbReference type="AlphaFoldDB" id="A0AAN8ZNN4"/>
<dbReference type="FunFam" id="3.80.10.10:FF:000400">
    <property type="entry name" value="Nuclear pore complex protein NUP107"/>
    <property type="match status" value="1"/>
</dbReference>
<keyword evidence="3" id="KW-0732">Signal</keyword>
<dbReference type="GO" id="GO:0016020">
    <property type="term" value="C:membrane"/>
    <property type="evidence" value="ECO:0007669"/>
    <property type="project" value="UniProtKB-SubCell"/>
</dbReference>
<evidence type="ECO:0000313" key="8">
    <source>
        <dbReference type="Proteomes" id="UP001370490"/>
    </source>
</evidence>
<sequence length="298" mass="32902">MAIPEIVHSRTLDSDIEVLRSLKQCIDPSSIPRYSFLSTWNFNVDPCESNGGNFLGILCTIPLGNYTSRITGIELDGVGYDGFLTPTIGNLTELTILNLSKNKFRGPLPGTIANLNSLKQLSLSENVFTGALPNGITSLMQLELIDVSHNKLTGSIPSTIIGLRRLLHLSLSNNAFSGRIPNLSALWRLQIADLSINQFSGNLPNFPSNLRTLYLRNNKLSGAVTDDIFLLPELIHLNVSVNTFRALEVIEVSGRPTQLQTFEAQQNNLHGHLPRYLVTYENLTSINLQHNQISVTLL</sequence>
<comment type="subcellular location">
    <subcellularLocation>
        <location evidence="1">Membrane</location>
    </subcellularLocation>
</comment>
<feature type="domain" description="Disease resistance R13L4/SHOC-2-like LRR" evidence="6">
    <location>
        <begin position="112"/>
        <end position="290"/>
    </location>
</feature>
<proteinExistence type="predicted"/>
<accession>A0AAN8ZNN4</accession>
<evidence type="ECO:0000256" key="5">
    <source>
        <dbReference type="ARBA" id="ARBA00023136"/>
    </source>
</evidence>
<keyword evidence="5" id="KW-0472">Membrane</keyword>
<protein>
    <recommendedName>
        <fullName evidence="6">Disease resistance R13L4/SHOC-2-like LRR domain-containing protein</fullName>
    </recommendedName>
</protein>
<dbReference type="Proteomes" id="UP001370490">
    <property type="component" value="Unassembled WGS sequence"/>
</dbReference>
<dbReference type="SUPFAM" id="SSF52058">
    <property type="entry name" value="L domain-like"/>
    <property type="match status" value="1"/>
</dbReference>
<organism evidence="7 8">
    <name type="scientific">Dillenia turbinata</name>
    <dbReference type="NCBI Taxonomy" id="194707"/>
    <lineage>
        <taxon>Eukaryota</taxon>
        <taxon>Viridiplantae</taxon>
        <taxon>Streptophyta</taxon>
        <taxon>Embryophyta</taxon>
        <taxon>Tracheophyta</taxon>
        <taxon>Spermatophyta</taxon>
        <taxon>Magnoliopsida</taxon>
        <taxon>eudicotyledons</taxon>
        <taxon>Gunneridae</taxon>
        <taxon>Pentapetalae</taxon>
        <taxon>Dilleniales</taxon>
        <taxon>Dilleniaceae</taxon>
        <taxon>Dillenia</taxon>
    </lineage>
</organism>
<keyword evidence="4" id="KW-0677">Repeat</keyword>
<comment type="caution">
    <text evidence="7">The sequence shown here is derived from an EMBL/GenBank/DDBJ whole genome shotgun (WGS) entry which is preliminary data.</text>
</comment>
<name>A0AAN8ZNN4_9MAGN</name>
<dbReference type="EMBL" id="JBAMMX010000003">
    <property type="protein sequence ID" value="KAK6944446.1"/>
    <property type="molecule type" value="Genomic_DNA"/>
</dbReference>
<dbReference type="PANTHER" id="PTHR48009:SF7">
    <property type="entry name" value="LEUCINE-RICH REPEAT (LRR) FAMILY PROTEIN"/>
    <property type="match status" value="1"/>
</dbReference>
<evidence type="ECO:0000256" key="2">
    <source>
        <dbReference type="ARBA" id="ARBA00022614"/>
    </source>
</evidence>
<dbReference type="PANTHER" id="PTHR48009">
    <property type="entry name" value="LEUCINE-RICH REPEAT (LRR) FAMILY PROTEIN"/>
    <property type="match status" value="1"/>
</dbReference>
<keyword evidence="8" id="KW-1185">Reference proteome</keyword>
<gene>
    <name evidence="7" type="ORF">RJ641_025548</name>
</gene>
<evidence type="ECO:0000256" key="3">
    <source>
        <dbReference type="ARBA" id="ARBA00022729"/>
    </source>
</evidence>
<evidence type="ECO:0000313" key="7">
    <source>
        <dbReference type="EMBL" id="KAK6944446.1"/>
    </source>
</evidence>
<evidence type="ECO:0000256" key="1">
    <source>
        <dbReference type="ARBA" id="ARBA00004370"/>
    </source>
</evidence>